<gene>
    <name evidence="2" type="ORF">OS493_020331</name>
</gene>
<evidence type="ECO:0000313" key="2">
    <source>
        <dbReference type="EMBL" id="KAJ7384742.1"/>
    </source>
</evidence>
<evidence type="ECO:0000256" key="1">
    <source>
        <dbReference type="SAM" id="MobiDB-lite"/>
    </source>
</evidence>
<accession>A0A9W9ZN57</accession>
<name>A0A9W9ZN57_9CNID</name>
<feature type="region of interest" description="Disordered" evidence="1">
    <location>
        <begin position="1"/>
        <end position="41"/>
    </location>
</feature>
<evidence type="ECO:0000313" key="3">
    <source>
        <dbReference type="Proteomes" id="UP001163046"/>
    </source>
</evidence>
<keyword evidence="3" id="KW-1185">Reference proteome</keyword>
<proteinExistence type="predicted"/>
<organism evidence="2 3">
    <name type="scientific">Desmophyllum pertusum</name>
    <dbReference type="NCBI Taxonomy" id="174260"/>
    <lineage>
        <taxon>Eukaryota</taxon>
        <taxon>Metazoa</taxon>
        <taxon>Cnidaria</taxon>
        <taxon>Anthozoa</taxon>
        <taxon>Hexacorallia</taxon>
        <taxon>Scleractinia</taxon>
        <taxon>Caryophylliina</taxon>
        <taxon>Caryophylliidae</taxon>
        <taxon>Desmophyllum</taxon>
    </lineage>
</organism>
<reference evidence="2" key="1">
    <citation type="submission" date="2023-01" db="EMBL/GenBank/DDBJ databases">
        <title>Genome assembly of the deep-sea coral Lophelia pertusa.</title>
        <authorList>
            <person name="Herrera S."/>
            <person name="Cordes E."/>
        </authorList>
    </citation>
    <scope>NUCLEOTIDE SEQUENCE</scope>
    <source>
        <strain evidence="2">USNM1676648</strain>
        <tissue evidence="2">Polyp</tissue>
    </source>
</reference>
<protein>
    <submittedName>
        <fullName evidence="2">Uncharacterized protein</fullName>
    </submittedName>
</protein>
<dbReference type="AlphaFoldDB" id="A0A9W9ZN57"/>
<sequence>MEYNIGKDTLPSNSECQPVHDDSTQLGSEENGPKRRHSAFTPCCENSSSIKRRKGRLSTGCMKEHVSECEPLINGNVVRAHLSEDEEDIFSSQSISDESNQGGKRLRKSGLSVCYSPTNFIQPPLWDEGDNLNEETGIEPLNPCSSNSDCLNNGSACGRVPIINIQYENYPEQVRTSRV</sequence>
<comment type="caution">
    <text evidence="2">The sequence shown here is derived from an EMBL/GenBank/DDBJ whole genome shotgun (WGS) entry which is preliminary data.</text>
</comment>
<dbReference type="Proteomes" id="UP001163046">
    <property type="component" value="Unassembled WGS sequence"/>
</dbReference>
<dbReference type="EMBL" id="MU825885">
    <property type="protein sequence ID" value="KAJ7384742.1"/>
    <property type="molecule type" value="Genomic_DNA"/>
</dbReference>